<dbReference type="InterPro" id="IPR029058">
    <property type="entry name" value="AB_hydrolase_fold"/>
</dbReference>
<dbReference type="KEGG" id="llu:AKJ09_05238"/>
<evidence type="ECO:0000256" key="1">
    <source>
        <dbReference type="SAM" id="SignalP"/>
    </source>
</evidence>
<evidence type="ECO:0000313" key="3">
    <source>
        <dbReference type="EMBL" id="AKU98574.1"/>
    </source>
</evidence>
<accession>A0A0K1PZJ4</accession>
<dbReference type="Gene3D" id="3.40.50.1820">
    <property type="entry name" value="alpha/beta hydrolase"/>
    <property type="match status" value="1"/>
</dbReference>
<keyword evidence="4" id="KW-1185">Reference proteome</keyword>
<dbReference type="STRING" id="1391654.AKJ09_05238"/>
<reference evidence="3 4" key="1">
    <citation type="submission" date="2015-08" db="EMBL/GenBank/DDBJ databases">
        <authorList>
            <person name="Babu N.S."/>
            <person name="Beckwith C.J."/>
            <person name="Beseler K.G."/>
            <person name="Brison A."/>
            <person name="Carone J.V."/>
            <person name="Caskin T.P."/>
            <person name="Diamond M."/>
            <person name="Durham M.E."/>
            <person name="Foxe J.M."/>
            <person name="Go M."/>
            <person name="Henderson B.A."/>
            <person name="Jones I.B."/>
            <person name="McGettigan J.A."/>
            <person name="Micheletti S.J."/>
            <person name="Nasrallah M.E."/>
            <person name="Ortiz D."/>
            <person name="Piller C.R."/>
            <person name="Privatt S.R."/>
            <person name="Schneider S.L."/>
            <person name="Sharp S."/>
            <person name="Smith T.C."/>
            <person name="Stanton J.D."/>
            <person name="Ullery H.E."/>
            <person name="Wilson R.J."/>
            <person name="Serrano M.G."/>
            <person name="Buck G."/>
            <person name="Lee V."/>
            <person name="Wang Y."/>
            <person name="Carvalho R."/>
            <person name="Voegtly L."/>
            <person name="Shi R."/>
            <person name="Duckworth R."/>
            <person name="Johnson A."/>
            <person name="Loviza R."/>
            <person name="Walstead R."/>
            <person name="Shah Z."/>
            <person name="Kiflezghi M."/>
            <person name="Wade K."/>
            <person name="Ball S.L."/>
            <person name="Bradley K.W."/>
            <person name="Asai D.J."/>
            <person name="Bowman C.A."/>
            <person name="Russell D.A."/>
            <person name="Pope W.H."/>
            <person name="Jacobs-Sera D."/>
            <person name="Hendrix R.W."/>
            <person name="Hatfull G.F."/>
        </authorList>
    </citation>
    <scope>NUCLEOTIDE SEQUENCE [LARGE SCALE GENOMIC DNA]</scope>
    <source>
        <strain evidence="3 4">DSM 27648</strain>
    </source>
</reference>
<organism evidence="3 4">
    <name type="scientific">Labilithrix luteola</name>
    <dbReference type="NCBI Taxonomy" id="1391654"/>
    <lineage>
        <taxon>Bacteria</taxon>
        <taxon>Pseudomonadati</taxon>
        <taxon>Myxococcota</taxon>
        <taxon>Polyangia</taxon>
        <taxon>Polyangiales</taxon>
        <taxon>Labilitrichaceae</taxon>
        <taxon>Labilithrix</taxon>
    </lineage>
</organism>
<feature type="domain" description="AB hydrolase-1" evidence="2">
    <location>
        <begin position="123"/>
        <end position="218"/>
    </location>
</feature>
<dbReference type="AlphaFoldDB" id="A0A0K1PZJ4"/>
<gene>
    <name evidence="3" type="ORF">AKJ09_05238</name>
</gene>
<dbReference type="Proteomes" id="UP000064967">
    <property type="component" value="Chromosome"/>
</dbReference>
<dbReference type="OrthoDB" id="2004167at2"/>
<dbReference type="SUPFAM" id="SSF53474">
    <property type="entry name" value="alpha/beta-Hydrolases"/>
    <property type="match status" value="1"/>
</dbReference>
<name>A0A0K1PZJ4_9BACT</name>
<feature type="signal peptide" evidence="1">
    <location>
        <begin position="1"/>
        <end position="31"/>
    </location>
</feature>
<sequence>MCVAYIVAAMRNTTTLTVAAALAVLSLASIAGCADTDESGADTAAGEEAFTAKPSSHAIVLAHGFDASTTNRWSFYKVADKLRADGNVVHAAQVSPYRAVPDRAVQLAAHVDAALAECRAQPRCDASKVHIVAHSMGGLDARYLISTLGYGDRVASLTTISTPHHGSRIADVLVKIIPDDFDGALNAIGKAWAKTFTSDELAEGTDLEGALRSISEQYTTETFNKEVLDDPRVTYLSWAGVSNFAAIPNTADREACEGKLTTSFGVRDAMNVTLVPAAGFVAHGVSLRPNDGMVTVESAKWGKFMGCIPADHLDEVGQPKHDSPDSWTGFDHLTFYRRLVSKLDDEVAAAARR</sequence>
<feature type="chain" id="PRO_5005466643" evidence="1">
    <location>
        <begin position="32"/>
        <end position="353"/>
    </location>
</feature>
<dbReference type="PANTHER" id="PTHR37946">
    <property type="entry name" value="SLL1969 PROTEIN"/>
    <property type="match status" value="1"/>
</dbReference>
<dbReference type="Pfam" id="PF00561">
    <property type="entry name" value="Abhydrolase_1"/>
    <property type="match status" value="1"/>
</dbReference>
<protein>
    <submittedName>
        <fullName evidence="3">Lipase</fullName>
    </submittedName>
</protein>
<dbReference type="PANTHER" id="PTHR37946:SF1">
    <property type="entry name" value="SLL1969 PROTEIN"/>
    <property type="match status" value="1"/>
</dbReference>
<dbReference type="EMBL" id="CP012333">
    <property type="protein sequence ID" value="AKU98574.1"/>
    <property type="molecule type" value="Genomic_DNA"/>
</dbReference>
<proteinExistence type="predicted"/>
<evidence type="ECO:0000259" key="2">
    <source>
        <dbReference type="Pfam" id="PF00561"/>
    </source>
</evidence>
<keyword evidence="1" id="KW-0732">Signal</keyword>
<dbReference type="InterPro" id="IPR000073">
    <property type="entry name" value="AB_hydrolase_1"/>
</dbReference>
<evidence type="ECO:0000313" key="4">
    <source>
        <dbReference type="Proteomes" id="UP000064967"/>
    </source>
</evidence>